<dbReference type="CDD" id="cd11428">
    <property type="entry name" value="bHLH_TS_NGN"/>
    <property type="match status" value="1"/>
</dbReference>
<reference evidence="9" key="1">
    <citation type="submission" date="2021-10" db="EMBL/GenBank/DDBJ databases">
        <title>Tropical sea cucumber genome reveals ecological adaptation and Cuvierian tubules defense mechanism.</title>
        <authorList>
            <person name="Chen T."/>
        </authorList>
    </citation>
    <scope>NUCLEOTIDE SEQUENCE</scope>
    <source>
        <strain evidence="9">Nanhai2018</strain>
        <tissue evidence="9">Muscle</tissue>
    </source>
</reference>
<dbReference type="GO" id="GO:0007423">
    <property type="term" value="P:sensory organ development"/>
    <property type="evidence" value="ECO:0007669"/>
    <property type="project" value="TreeGrafter"/>
</dbReference>
<evidence type="ECO:0000256" key="5">
    <source>
        <dbReference type="ARBA" id="ARBA00023125"/>
    </source>
</evidence>
<protein>
    <submittedName>
        <fullName evidence="9">Neurogenin-1</fullName>
    </submittedName>
</protein>
<dbReference type="EMBL" id="JAIZAY010000020">
    <property type="protein sequence ID" value="KAJ8022961.1"/>
    <property type="molecule type" value="Genomic_DNA"/>
</dbReference>
<evidence type="ECO:0000259" key="8">
    <source>
        <dbReference type="PROSITE" id="PS50888"/>
    </source>
</evidence>
<keyword evidence="10" id="KW-1185">Reference proteome</keyword>
<dbReference type="OrthoDB" id="5969565at2759"/>
<dbReference type="GO" id="GO:0000981">
    <property type="term" value="F:DNA-binding transcription factor activity, RNA polymerase II-specific"/>
    <property type="evidence" value="ECO:0007669"/>
    <property type="project" value="TreeGrafter"/>
</dbReference>
<evidence type="ECO:0000256" key="7">
    <source>
        <dbReference type="ARBA" id="ARBA00023242"/>
    </source>
</evidence>
<comment type="caution">
    <text evidence="9">The sequence shown here is derived from an EMBL/GenBank/DDBJ whole genome shotgun (WGS) entry which is preliminary data.</text>
</comment>
<dbReference type="SUPFAM" id="SSF47459">
    <property type="entry name" value="HLH, helix-loop-helix DNA-binding domain"/>
    <property type="match status" value="1"/>
</dbReference>
<keyword evidence="6" id="KW-0804">Transcription</keyword>
<evidence type="ECO:0000313" key="10">
    <source>
        <dbReference type="Proteomes" id="UP001152320"/>
    </source>
</evidence>
<evidence type="ECO:0000313" key="9">
    <source>
        <dbReference type="EMBL" id="KAJ8022961.1"/>
    </source>
</evidence>
<dbReference type="InterPro" id="IPR036638">
    <property type="entry name" value="HLH_DNA-bd_sf"/>
</dbReference>
<keyword evidence="7" id="KW-0539">Nucleus</keyword>
<dbReference type="GO" id="GO:0061564">
    <property type="term" value="P:axon development"/>
    <property type="evidence" value="ECO:0007669"/>
    <property type="project" value="TreeGrafter"/>
</dbReference>
<dbReference type="InterPro" id="IPR050359">
    <property type="entry name" value="bHLH_transcription_factors"/>
</dbReference>
<keyword evidence="2" id="KW-0221">Differentiation</keyword>
<evidence type="ECO:0000256" key="6">
    <source>
        <dbReference type="ARBA" id="ARBA00023163"/>
    </source>
</evidence>
<name>A0A9Q0YKD4_HOLLE</name>
<dbReference type="GO" id="GO:0005634">
    <property type="term" value="C:nucleus"/>
    <property type="evidence" value="ECO:0007669"/>
    <property type="project" value="TreeGrafter"/>
</dbReference>
<keyword evidence="5" id="KW-0238">DNA-binding</keyword>
<evidence type="ECO:0000256" key="2">
    <source>
        <dbReference type="ARBA" id="ARBA00022782"/>
    </source>
</evidence>
<keyword evidence="1" id="KW-0217">Developmental protein</keyword>
<dbReference type="GO" id="GO:0046983">
    <property type="term" value="F:protein dimerization activity"/>
    <property type="evidence" value="ECO:0007669"/>
    <property type="project" value="InterPro"/>
</dbReference>
<dbReference type="SMART" id="SM00353">
    <property type="entry name" value="HLH"/>
    <property type="match status" value="1"/>
</dbReference>
<evidence type="ECO:0000256" key="3">
    <source>
        <dbReference type="ARBA" id="ARBA00022902"/>
    </source>
</evidence>
<dbReference type="PROSITE" id="PS50888">
    <property type="entry name" value="BHLH"/>
    <property type="match status" value="1"/>
</dbReference>
<accession>A0A9Q0YKD4</accession>
<sequence length="283" mass="32237">MINMATNLTMRQPGEITSCMHSSTNLNNNNNASKPCPPPCARVAPNNHEDVRQTDVEHAEIINARIVEAQGKLTSEKKDLDHDVCCGMKRKRYARSRCRNRSPTCLQRLRRHRRMKANDRERNRMHSLNEALDGLREVLPKFPDETKLTKIETLRFAHNYIWALTEMLKMVDDQQQSCSFAPEVTNTVPNNPSCLVNSTLPLSTQALHLSQNPPSSLVSRTPTHRSSCQQVAATMTPPPFWKSPELENFTYSSHRSLTFDPRPISNNPFMESSCLYSNKSSFL</sequence>
<evidence type="ECO:0000256" key="4">
    <source>
        <dbReference type="ARBA" id="ARBA00023015"/>
    </source>
</evidence>
<gene>
    <name evidence="9" type="ORF">HOLleu_38010</name>
</gene>
<dbReference type="InterPro" id="IPR011598">
    <property type="entry name" value="bHLH_dom"/>
</dbReference>
<dbReference type="PANTHER" id="PTHR19290:SF163">
    <property type="entry name" value="BASIC HELIX-LOOP-HELIX NEURAL TRANSCRIPTION FACTOR TAP"/>
    <property type="match status" value="1"/>
</dbReference>
<proteinExistence type="predicted"/>
<dbReference type="GO" id="GO:0045944">
    <property type="term" value="P:positive regulation of transcription by RNA polymerase II"/>
    <property type="evidence" value="ECO:0007669"/>
    <property type="project" value="TreeGrafter"/>
</dbReference>
<organism evidence="9 10">
    <name type="scientific">Holothuria leucospilota</name>
    <name type="common">Black long sea cucumber</name>
    <name type="synonym">Mertensiothuria leucospilota</name>
    <dbReference type="NCBI Taxonomy" id="206669"/>
    <lineage>
        <taxon>Eukaryota</taxon>
        <taxon>Metazoa</taxon>
        <taxon>Echinodermata</taxon>
        <taxon>Eleutherozoa</taxon>
        <taxon>Echinozoa</taxon>
        <taxon>Holothuroidea</taxon>
        <taxon>Aspidochirotacea</taxon>
        <taxon>Aspidochirotida</taxon>
        <taxon>Holothuriidae</taxon>
        <taxon>Holothuria</taxon>
    </lineage>
</organism>
<keyword evidence="3" id="KW-0524">Neurogenesis</keyword>
<keyword evidence="4" id="KW-0805">Transcription regulation</keyword>
<dbReference type="Proteomes" id="UP001152320">
    <property type="component" value="Chromosome 20"/>
</dbReference>
<dbReference type="GO" id="GO:0070888">
    <property type="term" value="F:E-box binding"/>
    <property type="evidence" value="ECO:0007669"/>
    <property type="project" value="TreeGrafter"/>
</dbReference>
<dbReference type="AlphaFoldDB" id="A0A9Q0YKD4"/>
<dbReference type="Pfam" id="PF00010">
    <property type="entry name" value="HLH"/>
    <property type="match status" value="1"/>
</dbReference>
<evidence type="ECO:0000256" key="1">
    <source>
        <dbReference type="ARBA" id="ARBA00022473"/>
    </source>
</evidence>
<feature type="domain" description="BHLH" evidence="8">
    <location>
        <begin position="112"/>
        <end position="164"/>
    </location>
</feature>
<dbReference type="Gene3D" id="4.10.280.10">
    <property type="entry name" value="Helix-loop-helix DNA-binding domain"/>
    <property type="match status" value="1"/>
</dbReference>
<dbReference type="PANTHER" id="PTHR19290">
    <property type="entry name" value="BASIC HELIX-LOOP-HELIX PROTEIN NEUROGENIN-RELATED"/>
    <property type="match status" value="1"/>
</dbReference>
<dbReference type="FunFam" id="4.10.280.10:FF:000006">
    <property type="entry name" value="Neurogenic differentiation factor"/>
    <property type="match status" value="1"/>
</dbReference>